<evidence type="ECO:0000313" key="2">
    <source>
        <dbReference type="EMBL" id="OVE84654.1"/>
    </source>
</evidence>
<evidence type="ECO:0008006" key="4">
    <source>
        <dbReference type="Google" id="ProtNLM"/>
    </source>
</evidence>
<keyword evidence="1" id="KW-1133">Transmembrane helix</keyword>
<comment type="caution">
    <text evidence="2">The sequence shown here is derived from an EMBL/GenBank/DDBJ whole genome shotgun (WGS) entry which is preliminary data.</text>
</comment>
<feature type="transmembrane region" description="Helical" evidence="1">
    <location>
        <begin position="66"/>
        <end position="84"/>
    </location>
</feature>
<keyword evidence="1" id="KW-0472">Membrane</keyword>
<dbReference type="EMBL" id="MWPH01000002">
    <property type="protein sequence ID" value="OVE84654.1"/>
    <property type="molecule type" value="Genomic_DNA"/>
</dbReference>
<protein>
    <recommendedName>
        <fullName evidence="4">DUF2178 domain-containing protein</fullName>
    </recommendedName>
</protein>
<dbReference type="Proteomes" id="UP000196084">
    <property type="component" value="Unassembled WGS sequence"/>
</dbReference>
<dbReference type="AlphaFoldDB" id="A0A202E8U8"/>
<proteinExistence type="predicted"/>
<feature type="transmembrane region" description="Helical" evidence="1">
    <location>
        <begin position="27"/>
        <end position="46"/>
    </location>
</feature>
<accession>A0A202E8U8</accession>
<name>A0A202E8U8_9EURY</name>
<feature type="transmembrane region" description="Helical" evidence="1">
    <location>
        <begin position="96"/>
        <end position="114"/>
    </location>
</feature>
<organism evidence="2 3">
    <name type="scientific">Natronolimnobius baerhuensis</name>
    <dbReference type="NCBI Taxonomy" id="253108"/>
    <lineage>
        <taxon>Archaea</taxon>
        <taxon>Methanobacteriati</taxon>
        <taxon>Methanobacteriota</taxon>
        <taxon>Stenosarchaea group</taxon>
        <taxon>Halobacteria</taxon>
        <taxon>Halobacteriales</taxon>
        <taxon>Natrialbaceae</taxon>
        <taxon>Natronolimnobius</taxon>
    </lineage>
</organism>
<sequence length="117" mass="12640">MLVATGVVLAVGFTALNITDGHAWTRLLPVFLVAGLMATAGAWQVVAARRGQLRFDEQRRHRHYRAGYRAFVLIALALIVTAALEPVPEPDPASYLLFGMGVFVVPSLSTGTVADRH</sequence>
<keyword evidence="3" id="KW-1185">Reference proteome</keyword>
<evidence type="ECO:0000313" key="3">
    <source>
        <dbReference type="Proteomes" id="UP000196084"/>
    </source>
</evidence>
<reference evidence="2 3" key="1">
    <citation type="submission" date="2017-02" db="EMBL/GenBank/DDBJ databases">
        <title>Natronthermophilus aegyptiacus gen. nov.,sp. nov., an aerobic, extremely halophilic alkalithermophilic archaeon isolated from the athalassohaline Wadi An Natrun, Egypt.</title>
        <authorList>
            <person name="Zhao B."/>
        </authorList>
    </citation>
    <scope>NUCLEOTIDE SEQUENCE [LARGE SCALE GENOMIC DNA]</scope>
    <source>
        <strain evidence="2 3">CGMCC 1.3597</strain>
    </source>
</reference>
<evidence type="ECO:0000256" key="1">
    <source>
        <dbReference type="SAM" id="Phobius"/>
    </source>
</evidence>
<gene>
    <name evidence="2" type="ORF">B2G88_09695</name>
</gene>
<keyword evidence="1" id="KW-0812">Transmembrane</keyword>